<keyword evidence="10 12" id="KW-0234">DNA repair</keyword>
<evidence type="ECO:0000259" key="16">
    <source>
        <dbReference type="Pfam" id="PF01726"/>
    </source>
</evidence>
<evidence type="ECO:0000256" key="2">
    <source>
        <dbReference type="ARBA" id="ARBA00022491"/>
    </source>
</evidence>
<keyword evidence="3 12" id="KW-0235">DNA replication</keyword>
<dbReference type="InterPro" id="IPR036286">
    <property type="entry name" value="LexA/Signal_pep-like_sf"/>
</dbReference>
<dbReference type="PRINTS" id="PR00726">
    <property type="entry name" value="LEXASERPTASE"/>
</dbReference>
<evidence type="ECO:0000256" key="11">
    <source>
        <dbReference type="ARBA" id="ARBA00023236"/>
    </source>
</evidence>
<dbReference type="InterPro" id="IPR036388">
    <property type="entry name" value="WH-like_DNA-bd_sf"/>
</dbReference>
<keyword evidence="9 12" id="KW-0804">Transcription</keyword>
<feature type="region of interest" description="Disordered" evidence="14">
    <location>
        <begin position="89"/>
        <end position="112"/>
    </location>
</feature>
<dbReference type="InterPro" id="IPR006200">
    <property type="entry name" value="LexA"/>
</dbReference>
<dbReference type="HAMAP" id="MF_00015">
    <property type="entry name" value="LexA"/>
    <property type="match status" value="1"/>
</dbReference>
<comment type="subunit">
    <text evidence="12">Homodimer.</text>
</comment>
<dbReference type="NCBIfam" id="TIGR00498">
    <property type="entry name" value="lexA"/>
    <property type="match status" value="1"/>
</dbReference>
<dbReference type="Pfam" id="PF01726">
    <property type="entry name" value="LexA_DNA_bind"/>
    <property type="match status" value="1"/>
</dbReference>
<evidence type="ECO:0000256" key="12">
    <source>
        <dbReference type="HAMAP-Rule" id="MF_00015"/>
    </source>
</evidence>
<dbReference type="SUPFAM" id="SSF46785">
    <property type="entry name" value="Winged helix' DNA-binding domain"/>
    <property type="match status" value="1"/>
</dbReference>
<keyword evidence="6 12" id="KW-0068">Autocatalytic cleavage</keyword>
<evidence type="ECO:0000256" key="3">
    <source>
        <dbReference type="ARBA" id="ARBA00022705"/>
    </source>
</evidence>
<dbReference type="Gene3D" id="1.10.10.10">
    <property type="entry name" value="Winged helix-like DNA-binding domain superfamily/Winged helix DNA-binding domain"/>
    <property type="match status" value="1"/>
</dbReference>
<dbReference type="InterPro" id="IPR036390">
    <property type="entry name" value="WH_DNA-bd_sf"/>
</dbReference>
<feature type="domain" description="Peptidase S24/S26A/S26B/S26C" evidence="15">
    <location>
        <begin position="130"/>
        <end position="242"/>
    </location>
</feature>
<keyword evidence="7 12" id="KW-0805">Transcription regulation</keyword>
<comment type="similarity">
    <text evidence="1 12 13">Belongs to the peptidase S24 family.</text>
</comment>
<name>A0ABX7IIR0_9ACTO</name>
<dbReference type="EMBL" id="CP070228">
    <property type="protein sequence ID" value="QRV03011.1"/>
    <property type="molecule type" value="Genomic_DNA"/>
</dbReference>
<evidence type="ECO:0000313" key="17">
    <source>
        <dbReference type="EMBL" id="QRV03011.1"/>
    </source>
</evidence>
<protein>
    <recommendedName>
        <fullName evidence="12">LexA repressor</fullName>
        <ecNumber evidence="12">3.4.21.88</ecNumber>
    </recommendedName>
</protein>
<keyword evidence="18" id="KW-1185">Reference proteome</keyword>
<dbReference type="Proteomes" id="UP000602653">
    <property type="component" value="Chromosome"/>
</dbReference>
<dbReference type="Gene3D" id="2.10.109.10">
    <property type="entry name" value="Umud Fragment, subunit A"/>
    <property type="match status" value="1"/>
</dbReference>
<evidence type="ECO:0000256" key="7">
    <source>
        <dbReference type="ARBA" id="ARBA00023015"/>
    </source>
</evidence>
<feature type="active site" description="For autocatalytic cleavage activity" evidence="12">
    <location>
        <position position="172"/>
    </location>
</feature>
<proteinExistence type="inferred from homology"/>
<dbReference type="InterPro" id="IPR015927">
    <property type="entry name" value="Peptidase_S24_S26A/B/C"/>
</dbReference>
<dbReference type="InterPro" id="IPR050077">
    <property type="entry name" value="LexA_repressor"/>
</dbReference>
<evidence type="ECO:0000256" key="4">
    <source>
        <dbReference type="ARBA" id="ARBA00022763"/>
    </source>
</evidence>
<gene>
    <name evidence="12 17" type="primary">lexA</name>
    <name evidence="17" type="ORF">JTE88_03225</name>
</gene>
<evidence type="ECO:0000256" key="13">
    <source>
        <dbReference type="RuleBase" id="RU003991"/>
    </source>
</evidence>
<comment type="function">
    <text evidence="12">Represses a number of genes involved in the response to DNA damage (SOS response), including recA and lexA. In the presence of single-stranded DNA, RecA interacts with LexA causing an autocatalytic cleavage which disrupts the DNA-binding part of LexA, leading to derepression of the SOS regulon and eventually DNA repair.</text>
</comment>
<accession>A0ABX7IIR0</accession>
<dbReference type="InterPro" id="IPR039418">
    <property type="entry name" value="LexA-like"/>
</dbReference>
<dbReference type="CDD" id="cd06529">
    <property type="entry name" value="S24_LexA-like"/>
    <property type="match status" value="1"/>
</dbReference>
<dbReference type="InterPro" id="IPR006199">
    <property type="entry name" value="LexA_DNA-bd_dom"/>
</dbReference>
<evidence type="ECO:0000256" key="5">
    <source>
        <dbReference type="ARBA" id="ARBA00022801"/>
    </source>
</evidence>
<keyword evidence="5 12" id="KW-0378">Hydrolase</keyword>
<evidence type="ECO:0000259" key="15">
    <source>
        <dbReference type="Pfam" id="PF00717"/>
    </source>
</evidence>
<dbReference type="InterPro" id="IPR006197">
    <property type="entry name" value="Peptidase_S24_LexA"/>
</dbReference>
<dbReference type="PANTHER" id="PTHR33516">
    <property type="entry name" value="LEXA REPRESSOR"/>
    <property type="match status" value="1"/>
</dbReference>
<keyword evidence="2 12" id="KW-0678">Repressor</keyword>
<evidence type="ECO:0000256" key="8">
    <source>
        <dbReference type="ARBA" id="ARBA00023125"/>
    </source>
</evidence>
<organism evidence="17 18">
    <name type="scientific">Arcanobacterium phocisimile</name>
    <dbReference type="NCBI Taxonomy" id="1302235"/>
    <lineage>
        <taxon>Bacteria</taxon>
        <taxon>Bacillati</taxon>
        <taxon>Actinomycetota</taxon>
        <taxon>Actinomycetes</taxon>
        <taxon>Actinomycetales</taxon>
        <taxon>Actinomycetaceae</taxon>
        <taxon>Arcanobacterium</taxon>
    </lineage>
</organism>
<dbReference type="Pfam" id="PF00717">
    <property type="entry name" value="Peptidase_S24"/>
    <property type="match status" value="1"/>
</dbReference>
<feature type="active site" description="For autocatalytic cleavage activity" evidence="12">
    <location>
        <position position="209"/>
    </location>
</feature>
<keyword evidence="4 12" id="KW-0227">DNA damage</keyword>
<dbReference type="PANTHER" id="PTHR33516:SF2">
    <property type="entry name" value="LEXA REPRESSOR-RELATED"/>
    <property type="match status" value="1"/>
</dbReference>
<comment type="catalytic activity">
    <reaction evidence="12">
        <text>Hydrolysis of Ala-|-Gly bond in repressor LexA.</text>
        <dbReference type="EC" id="3.4.21.88"/>
    </reaction>
</comment>
<dbReference type="EC" id="3.4.21.88" evidence="12"/>
<evidence type="ECO:0000256" key="1">
    <source>
        <dbReference type="ARBA" id="ARBA00007484"/>
    </source>
</evidence>
<evidence type="ECO:0000313" key="18">
    <source>
        <dbReference type="Proteomes" id="UP000602653"/>
    </source>
</evidence>
<dbReference type="GO" id="GO:0004252">
    <property type="term" value="F:serine-type endopeptidase activity"/>
    <property type="evidence" value="ECO:0007669"/>
    <property type="project" value="UniProtKB-EC"/>
</dbReference>
<sequence length="248" mass="26711">MPLPSSLSARQLAIVQAMRDLTAQRGYSPTVREIGEYVGLKSSSSVKHQIDVLIKAGILTSDRGRSRTLEITELGMRLDTETGTFSGSILETGSGSTPRTHQVSDPTNSFSERQTDIASPFSEHNTVAVPLVGRIAAGAPILAEQHVEDTFPLPRQLTGSGELFMLQVSGDSMIDAAICDGDWVVVRRQPNAEQGEIVAAMIDGEATVKVLSRTDGHQWLLPRNPDYAPIPADDAQIIGRIVTVLRAL</sequence>
<keyword evidence="11 12" id="KW-0742">SOS response</keyword>
<feature type="domain" description="LexA repressor DNA-binding" evidence="16">
    <location>
        <begin position="6"/>
        <end position="68"/>
    </location>
</feature>
<evidence type="ECO:0000256" key="9">
    <source>
        <dbReference type="ARBA" id="ARBA00023163"/>
    </source>
</evidence>
<feature type="DNA-binding region" description="H-T-H motif" evidence="12">
    <location>
        <begin position="31"/>
        <end position="51"/>
    </location>
</feature>
<evidence type="ECO:0000256" key="10">
    <source>
        <dbReference type="ARBA" id="ARBA00023204"/>
    </source>
</evidence>
<keyword evidence="8 12" id="KW-0238">DNA-binding</keyword>
<feature type="site" description="Cleavage; by autolysis" evidence="12">
    <location>
        <begin position="137"/>
        <end position="138"/>
    </location>
</feature>
<evidence type="ECO:0000256" key="14">
    <source>
        <dbReference type="SAM" id="MobiDB-lite"/>
    </source>
</evidence>
<dbReference type="SUPFAM" id="SSF51306">
    <property type="entry name" value="LexA/Signal peptidase"/>
    <property type="match status" value="1"/>
</dbReference>
<evidence type="ECO:0000256" key="6">
    <source>
        <dbReference type="ARBA" id="ARBA00022813"/>
    </source>
</evidence>
<reference evidence="17 18" key="1">
    <citation type="submission" date="2021-02" db="EMBL/GenBank/DDBJ databases">
        <title>Complete Genome Sequence of Arcanobacterium phocisimile strain DSM 26142T from a harbour seal.</title>
        <authorList>
            <person name="Borowiak M."/>
            <person name="Alssahen M."/>
            <person name="Malorny B."/>
            <person name="Laemmler C."/>
            <person name="Siebert U."/>
            <person name="Ploetz M."/>
            <person name="Abdulmawjood A."/>
        </authorList>
    </citation>
    <scope>NUCLEOTIDE SEQUENCE [LARGE SCALE GENOMIC DNA]</scope>
    <source>
        <strain evidence="17 18">DSM 26142</strain>
    </source>
</reference>